<dbReference type="Proteomes" id="UP000232063">
    <property type="component" value="Chromosome"/>
</dbReference>
<dbReference type="PROSITE" id="PS51482">
    <property type="entry name" value="DEGV"/>
    <property type="match status" value="1"/>
</dbReference>
<dbReference type="KEGG" id="elj:ELUMI_v1c03260"/>
<dbReference type="InterPro" id="IPR043168">
    <property type="entry name" value="DegV_C"/>
</dbReference>
<keyword evidence="3" id="KW-1185">Reference proteome</keyword>
<evidence type="ECO:0000313" key="2">
    <source>
        <dbReference type="EMBL" id="ATZ17051.1"/>
    </source>
</evidence>
<dbReference type="PANTHER" id="PTHR33434">
    <property type="entry name" value="DEGV DOMAIN-CONTAINING PROTEIN DR_1986-RELATED"/>
    <property type="match status" value="1"/>
</dbReference>
<name>A0A2K8NWD7_9MOLU</name>
<dbReference type="AlphaFoldDB" id="A0A2K8NWD7"/>
<proteinExistence type="predicted"/>
<sequence>MKIGILIDSSAIIDANNFEGTNIEVIPLHITSADGIDILDTPANVKKINFWELIKNGKQFKTSQASPGELEVKYNEMLKKYDHVIHIPITGNLSSMLSTAMVVARSDEFKNTVTVIENKTIAGQAIREMALYLNGQIQNEKLKTPEEVVKEYDYHLDNVYISILPSDLRSLASGGRAKTVISSVLNILKTKVLIRWQEKPEKQAIGRSIHSIMNKVIETVQNEFKGRNPRVIFLCSQLASQKYIDAVNEAFNQAKIKFTTEPISALYPIHAGIETLGFVITDLKY</sequence>
<dbReference type="GO" id="GO:0008289">
    <property type="term" value="F:lipid binding"/>
    <property type="evidence" value="ECO:0007669"/>
    <property type="project" value="UniProtKB-KW"/>
</dbReference>
<dbReference type="RefSeq" id="WP_025734079.1">
    <property type="nucleotide sequence ID" value="NZ_CP024963.1"/>
</dbReference>
<evidence type="ECO:0000256" key="1">
    <source>
        <dbReference type="ARBA" id="ARBA00023121"/>
    </source>
</evidence>
<dbReference type="InterPro" id="IPR050270">
    <property type="entry name" value="DegV_domain_contain"/>
</dbReference>
<gene>
    <name evidence="2" type="primary">degV</name>
    <name evidence="2" type="ORF">ELUMI_v1c03260</name>
</gene>
<dbReference type="EMBL" id="CP024963">
    <property type="protein sequence ID" value="ATZ17051.1"/>
    <property type="molecule type" value="Genomic_DNA"/>
</dbReference>
<protein>
    <submittedName>
        <fullName evidence="2">Fatty acid-binding protein DegV</fullName>
    </submittedName>
</protein>
<dbReference type="OrthoDB" id="391635at2"/>
<accession>A0A2K8NWD7</accession>
<organism evidence="2 3">
    <name type="scientific">Williamsoniiplasma luminosum</name>
    <dbReference type="NCBI Taxonomy" id="214888"/>
    <lineage>
        <taxon>Bacteria</taxon>
        <taxon>Bacillati</taxon>
        <taxon>Mycoplasmatota</taxon>
        <taxon>Mollicutes</taxon>
        <taxon>Entomoplasmatales</taxon>
        <taxon>Williamsoniiplasma</taxon>
    </lineage>
</organism>
<dbReference type="Gene3D" id="3.30.1180.10">
    <property type="match status" value="1"/>
</dbReference>
<dbReference type="Gene3D" id="3.40.50.10170">
    <property type="match status" value="1"/>
</dbReference>
<dbReference type="Pfam" id="PF02645">
    <property type="entry name" value="DegV"/>
    <property type="match status" value="1"/>
</dbReference>
<dbReference type="NCBIfam" id="TIGR00762">
    <property type="entry name" value="DegV"/>
    <property type="match status" value="1"/>
</dbReference>
<dbReference type="PANTHER" id="PTHR33434:SF2">
    <property type="entry name" value="FATTY ACID-BINDING PROTEIN TM_1468"/>
    <property type="match status" value="1"/>
</dbReference>
<dbReference type="InterPro" id="IPR003797">
    <property type="entry name" value="DegV"/>
</dbReference>
<evidence type="ECO:0000313" key="3">
    <source>
        <dbReference type="Proteomes" id="UP000232063"/>
    </source>
</evidence>
<keyword evidence="1" id="KW-0446">Lipid-binding</keyword>
<reference evidence="2 3" key="1">
    <citation type="submission" date="2017-11" db="EMBL/GenBank/DDBJ databases">
        <title>Genome sequence of Entomoplasma luminosum PIMN-1 (ATCC 49195).</title>
        <authorList>
            <person name="Lo W.-S."/>
            <person name="Gasparich G.E."/>
            <person name="Kuo C.-H."/>
        </authorList>
    </citation>
    <scope>NUCLEOTIDE SEQUENCE [LARGE SCALE GENOMIC DNA]</scope>
    <source>
        <strain evidence="2 3">PIMN-1</strain>
    </source>
</reference>
<dbReference type="SUPFAM" id="SSF82549">
    <property type="entry name" value="DAK1/DegV-like"/>
    <property type="match status" value="1"/>
</dbReference>